<dbReference type="SMART" id="SM00184">
    <property type="entry name" value="RING"/>
    <property type="match status" value="1"/>
</dbReference>
<keyword evidence="5" id="KW-0833">Ubl conjugation pathway</keyword>
<dbReference type="GO" id="GO:0008270">
    <property type="term" value="F:zinc ion binding"/>
    <property type="evidence" value="ECO:0007669"/>
    <property type="project" value="UniProtKB-KW"/>
</dbReference>
<comment type="caution">
    <text evidence="12">The sequence shown here is derived from an EMBL/GenBank/DDBJ whole genome shotgun (WGS) entry which is preliminary data.</text>
</comment>
<evidence type="ECO:0000313" key="13">
    <source>
        <dbReference type="Proteomes" id="UP000516437"/>
    </source>
</evidence>
<keyword evidence="10" id="KW-0812">Transmembrane</keyword>
<gene>
    <name evidence="12" type="ORF">CJ030_MR1G006307</name>
</gene>
<keyword evidence="6" id="KW-0862">Zinc</keyword>
<dbReference type="InterPro" id="IPR013083">
    <property type="entry name" value="Znf_RING/FYVE/PHD"/>
</dbReference>
<evidence type="ECO:0000256" key="10">
    <source>
        <dbReference type="SAM" id="Phobius"/>
    </source>
</evidence>
<feature type="compositionally biased region" description="Low complexity" evidence="9">
    <location>
        <begin position="8"/>
        <end position="18"/>
    </location>
</feature>
<feature type="transmembrane region" description="Helical" evidence="10">
    <location>
        <begin position="44"/>
        <end position="71"/>
    </location>
</feature>
<dbReference type="GO" id="GO:0061630">
    <property type="term" value="F:ubiquitin protein ligase activity"/>
    <property type="evidence" value="ECO:0007669"/>
    <property type="project" value="UniProtKB-EC"/>
</dbReference>
<dbReference type="OrthoDB" id="8062037at2759"/>
<dbReference type="Proteomes" id="UP000516437">
    <property type="component" value="Chromosome 1"/>
</dbReference>
<dbReference type="SUPFAM" id="SSF57850">
    <property type="entry name" value="RING/U-box"/>
    <property type="match status" value="1"/>
</dbReference>
<evidence type="ECO:0000256" key="9">
    <source>
        <dbReference type="SAM" id="MobiDB-lite"/>
    </source>
</evidence>
<keyword evidence="10" id="KW-0472">Membrane</keyword>
<evidence type="ECO:0000256" key="5">
    <source>
        <dbReference type="ARBA" id="ARBA00022786"/>
    </source>
</evidence>
<feature type="region of interest" description="Disordered" evidence="9">
    <location>
        <begin position="1"/>
        <end position="34"/>
    </location>
</feature>
<keyword evidence="10" id="KW-1133">Transmembrane helix</keyword>
<proteinExistence type="inferred from homology"/>
<comment type="similarity">
    <text evidence="7">Belongs to the RING-type zinc finger family. ATL subfamily.</text>
</comment>
<dbReference type="InterPro" id="IPR053238">
    <property type="entry name" value="RING-H2_zinc_finger"/>
</dbReference>
<protein>
    <recommendedName>
        <fullName evidence="2">RING-type E3 ubiquitin transferase</fullName>
        <ecNumber evidence="2">2.3.2.27</ecNumber>
    </recommendedName>
</protein>
<evidence type="ECO:0000256" key="3">
    <source>
        <dbReference type="ARBA" id="ARBA00022723"/>
    </source>
</evidence>
<dbReference type="Pfam" id="PF13639">
    <property type="entry name" value="zf-RING_2"/>
    <property type="match status" value="1"/>
</dbReference>
<keyword evidence="3" id="KW-0479">Metal-binding</keyword>
<evidence type="ECO:0000259" key="11">
    <source>
        <dbReference type="PROSITE" id="PS50089"/>
    </source>
</evidence>
<dbReference type="InterPro" id="IPR001841">
    <property type="entry name" value="Znf_RING"/>
</dbReference>
<comment type="catalytic activity">
    <reaction evidence="1">
        <text>S-ubiquitinyl-[E2 ubiquitin-conjugating enzyme]-L-cysteine + [acceptor protein]-L-lysine = [E2 ubiquitin-conjugating enzyme]-L-cysteine + N(6)-ubiquitinyl-[acceptor protein]-L-lysine.</text>
        <dbReference type="EC" id="2.3.2.27"/>
    </reaction>
</comment>
<name>A0A6A1WRW5_9ROSI</name>
<dbReference type="EC" id="2.3.2.27" evidence="2"/>
<dbReference type="PANTHER" id="PTHR14155:SF592">
    <property type="entry name" value="RING-H2 FINGER PROTEIN ATL57"/>
    <property type="match status" value="1"/>
</dbReference>
<reference evidence="12 13" key="1">
    <citation type="journal article" date="2019" name="Plant Biotechnol. J.">
        <title>The red bayberry genome and genetic basis of sex determination.</title>
        <authorList>
            <person name="Jia H.M."/>
            <person name="Jia H.J."/>
            <person name="Cai Q.L."/>
            <person name="Wang Y."/>
            <person name="Zhao H.B."/>
            <person name="Yang W.F."/>
            <person name="Wang G.Y."/>
            <person name="Li Y.H."/>
            <person name="Zhan D.L."/>
            <person name="Shen Y.T."/>
            <person name="Niu Q.F."/>
            <person name="Chang L."/>
            <person name="Qiu J."/>
            <person name="Zhao L."/>
            <person name="Xie H.B."/>
            <person name="Fu W.Y."/>
            <person name="Jin J."/>
            <person name="Li X.W."/>
            <person name="Jiao Y."/>
            <person name="Zhou C.C."/>
            <person name="Tu T."/>
            <person name="Chai C.Y."/>
            <person name="Gao J.L."/>
            <person name="Fan L.J."/>
            <person name="van de Weg E."/>
            <person name="Wang J.Y."/>
            <person name="Gao Z.S."/>
        </authorList>
    </citation>
    <scope>NUCLEOTIDE SEQUENCE [LARGE SCALE GENOMIC DNA]</scope>
    <source>
        <tissue evidence="12">Leaves</tissue>
    </source>
</reference>
<dbReference type="EMBL" id="RXIC02000019">
    <property type="protein sequence ID" value="KAB1227363.1"/>
    <property type="molecule type" value="Genomic_DNA"/>
</dbReference>
<evidence type="ECO:0000313" key="12">
    <source>
        <dbReference type="EMBL" id="KAB1227363.1"/>
    </source>
</evidence>
<organism evidence="12 13">
    <name type="scientific">Morella rubra</name>
    <name type="common">Chinese bayberry</name>
    <dbReference type="NCBI Taxonomy" id="262757"/>
    <lineage>
        <taxon>Eukaryota</taxon>
        <taxon>Viridiplantae</taxon>
        <taxon>Streptophyta</taxon>
        <taxon>Embryophyta</taxon>
        <taxon>Tracheophyta</taxon>
        <taxon>Spermatophyta</taxon>
        <taxon>Magnoliopsida</taxon>
        <taxon>eudicotyledons</taxon>
        <taxon>Gunneridae</taxon>
        <taxon>Pentapetalae</taxon>
        <taxon>rosids</taxon>
        <taxon>fabids</taxon>
        <taxon>Fagales</taxon>
        <taxon>Myricaceae</taxon>
        <taxon>Morella</taxon>
    </lineage>
</organism>
<accession>A0A6A1WRW5</accession>
<evidence type="ECO:0000256" key="8">
    <source>
        <dbReference type="PROSITE-ProRule" id="PRU00175"/>
    </source>
</evidence>
<evidence type="ECO:0000256" key="6">
    <source>
        <dbReference type="ARBA" id="ARBA00022833"/>
    </source>
</evidence>
<evidence type="ECO:0000256" key="4">
    <source>
        <dbReference type="ARBA" id="ARBA00022771"/>
    </source>
</evidence>
<dbReference type="AlphaFoldDB" id="A0A6A1WRW5"/>
<feature type="domain" description="RING-type" evidence="11">
    <location>
        <begin position="121"/>
        <end position="163"/>
    </location>
</feature>
<dbReference type="PANTHER" id="PTHR14155">
    <property type="entry name" value="RING FINGER DOMAIN-CONTAINING"/>
    <property type="match status" value="1"/>
</dbReference>
<evidence type="ECO:0000256" key="2">
    <source>
        <dbReference type="ARBA" id="ARBA00012483"/>
    </source>
</evidence>
<evidence type="ECO:0000256" key="7">
    <source>
        <dbReference type="ARBA" id="ARBA00024209"/>
    </source>
</evidence>
<dbReference type="PROSITE" id="PS50089">
    <property type="entry name" value="ZF_RING_2"/>
    <property type="match status" value="1"/>
</dbReference>
<dbReference type="Gene3D" id="3.30.40.10">
    <property type="entry name" value="Zinc/RING finger domain, C3HC4 (zinc finger)"/>
    <property type="match status" value="1"/>
</dbReference>
<keyword evidence="13" id="KW-1185">Reference proteome</keyword>
<sequence>MDAYSRKLLPQSLPSLQPTTAPPAPPSGVPLTSAPNPDSFQSSVVLALLASALMLLFLIGCVYQCMFGDFVDPESELARRRHRRGPQGASLSNLRKDVDPLTIRSLPVYSYCRNEKYQMDCPICLSEFEEGEAVKAIPFCKHVFHPECIDTWLSSHVSCPVCRSAQLFDEVKGGPDISGLKDAEWCDNGVCESSCGRSTAGNHEVCIEVRVVGPFSFGVRRNSSCSSLADRAGLQRTSSF</sequence>
<evidence type="ECO:0000256" key="1">
    <source>
        <dbReference type="ARBA" id="ARBA00000900"/>
    </source>
</evidence>
<dbReference type="CDD" id="cd16461">
    <property type="entry name" value="RING-H2_EL5-like"/>
    <property type="match status" value="1"/>
</dbReference>
<keyword evidence="4 8" id="KW-0863">Zinc-finger</keyword>